<feature type="transmembrane region" description="Helical" evidence="6">
    <location>
        <begin position="83"/>
        <end position="101"/>
    </location>
</feature>
<sequence length="177" mass="19550">MTDGGWSGNYGEYGAQGGGHAGYGGTRGSVWIAGTSLSGPFRRLFARICDWLIVGVPLFLIVALATGWDTRDDVADEIRERQWYGLLVLAVFIAYETFMLAKRGRTLGKQLLGIGVLALDDGRFPSTSRSFVRAVVYHVGGTACCLFWFVDVMWQFWDRPYRQCVHDKAAGTVVVLT</sequence>
<dbReference type="Pfam" id="PF06271">
    <property type="entry name" value="RDD"/>
    <property type="match status" value="1"/>
</dbReference>
<evidence type="ECO:0000256" key="4">
    <source>
        <dbReference type="ARBA" id="ARBA00022989"/>
    </source>
</evidence>
<dbReference type="RefSeq" id="WP_235051490.1">
    <property type="nucleotide sequence ID" value="NZ_JAKFHA010000003.1"/>
</dbReference>
<dbReference type="InterPro" id="IPR010432">
    <property type="entry name" value="RDD"/>
</dbReference>
<keyword evidence="3 6" id="KW-0812">Transmembrane</keyword>
<comment type="subcellular location">
    <subcellularLocation>
        <location evidence="1">Cell membrane</location>
        <topology evidence="1">Multi-pass membrane protein</topology>
    </subcellularLocation>
</comment>
<keyword evidence="2" id="KW-1003">Cell membrane</keyword>
<name>A0AA41TZJ6_9ACTN</name>
<proteinExistence type="predicted"/>
<dbReference type="PANTHER" id="PTHR36115">
    <property type="entry name" value="PROLINE-RICH ANTIGEN HOMOLOG-RELATED"/>
    <property type="match status" value="1"/>
</dbReference>
<evidence type="ECO:0000313" key="8">
    <source>
        <dbReference type="EMBL" id="MCF2527355.1"/>
    </source>
</evidence>
<keyword evidence="4 6" id="KW-1133">Transmembrane helix</keyword>
<dbReference type="PANTHER" id="PTHR36115:SF4">
    <property type="entry name" value="MEMBRANE PROTEIN"/>
    <property type="match status" value="1"/>
</dbReference>
<dbReference type="Proteomes" id="UP001165378">
    <property type="component" value="Unassembled WGS sequence"/>
</dbReference>
<evidence type="ECO:0000259" key="7">
    <source>
        <dbReference type="Pfam" id="PF06271"/>
    </source>
</evidence>
<evidence type="ECO:0000256" key="3">
    <source>
        <dbReference type="ARBA" id="ARBA00022692"/>
    </source>
</evidence>
<evidence type="ECO:0000256" key="5">
    <source>
        <dbReference type="ARBA" id="ARBA00023136"/>
    </source>
</evidence>
<reference evidence="8" key="1">
    <citation type="submission" date="2022-01" db="EMBL/GenBank/DDBJ databases">
        <title>Genome-Based Taxonomic Classification of the Phylum Actinobacteria.</title>
        <authorList>
            <person name="Gao Y."/>
        </authorList>
    </citation>
    <scope>NUCLEOTIDE SEQUENCE</scope>
    <source>
        <strain evidence="8">KLBMP 8922</strain>
    </source>
</reference>
<comment type="caution">
    <text evidence="8">The sequence shown here is derived from an EMBL/GenBank/DDBJ whole genome shotgun (WGS) entry which is preliminary data.</text>
</comment>
<evidence type="ECO:0000256" key="1">
    <source>
        <dbReference type="ARBA" id="ARBA00004651"/>
    </source>
</evidence>
<dbReference type="AlphaFoldDB" id="A0AA41TZJ6"/>
<dbReference type="InterPro" id="IPR051791">
    <property type="entry name" value="Pra-immunoreactive"/>
</dbReference>
<feature type="transmembrane region" description="Helical" evidence="6">
    <location>
        <begin position="48"/>
        <end position="68"/>
    </location>
</feature>
<feature type="transmembrane region" description="Helical" evidence="6">
    <location>
        <begin position="131"/>
        <end position="150"/>
    </location>
</feature>
<accession>A0AA41TZJ6</accession>
<keyword evidence="9" id="KW-1185">Reference proteome</keyword>
<evidence type="ECO:0000256" key="2">
    <source>
        <dbReference type="ARBA" id="ARBA00022475"/>
    </source>
</evidence>
<keyword evidence="5 6" id="KW-0472">Membrane</keyword>
<dbReference type="EMBL" id="JAKFHA010000003">
    <property type="protein sequence ID" value="MCF2527355.1"/>
    <property type="molecule type" value="Genomic_DNA"/>
</dbReference>
<evidence type="ECO:0000256" key="6">
    <source>
        <dbReference type="SAM" id="Phobius"/>
    </source>
</evidence>
<dbReference type="GO" id="GO:0005886">
    <property type="term" value="C:plasma membrane"/>
    <property type="evidence" value="ECO:0007669"/>
    <property type="project" value="UniProtKB-SubCell"/>
</dbReference>
<protein>
    <submittedName>
        <fullName evidence="8">RDD family protein</fullName>
    </submittedName>
</protein>
<organism evidence="8 9">
    <name type="scientific">Yinghuangia soli</name>
    <dbReference type="NCBI Taxonomy" id="2908204"/>
    <lineage>
        <taxon>Bacteria</taxon>
        <taxon>Bacillati</taxon>
        <taxon>Actinomycetota</taxon>
        <taxon>Actinomycetes</taxon>
        <taxon>Kitasatosporales</taxon>
        <taxon>Streptomycetaceae</taxon>
        <taxon>Yinghuangia</taxon>
    </lineage>
</organism>
<gene>
    <name evidence="8" type="ORF">LZ495_09045</name>
</gene>
<feature type="domain" description="RDD" evidence="7">
    <location>
        <begin position="38"/>
        <end position="171"/>
    </location>
</feature>
<evidence type="ECO:0000313" key="9">
    <source>
        <dbReference type="Proteomes" id="UP001165378"/>
    </source>
</evidence>